<comment type="caution">
    <text evidence="3">The sequence shown here is derived from an EMBL/GenBank/DDBJ whole genome shotgun (WGS) entry which is preliminary data.</text>
</comment>
<dbReference type="EMBL" id="MVKX01000001">
    <property type="protein sequence ID" value="OOV85335.1"/>
    <property type="molecule type" value="Genomic_DNA"/>
</dbReference>
<dbReference type="PANTHER" id="PTHR36540:SF1">
    <property type="entry name" value="PYRIMIDINE_PURINE NUCLEOSIDE PHOSPHORYLASE"/>
    <property type="match status" value="1"/>
</dbReference>
<dbReference type="Proteomes" id="UP000191160">
    <property type="component" value="Unassembled WGS sequence"/>
</dbReference>
<dbReference type="GO" id="GO:0004731">
    <property type="term" value="F:purine-nucleoside phosphorylase activity"/>
    <property type="evidence" value="ECO:0007669"/>
    <property type="project" value="TreeGrafter"/>
</dbReference>
<reference evidence="3 4" key="1">
    <citation type="submission" date="2017-02" db="EMBL/GenBank/DDBJ databases">
        <title>Acinetobacter sp. ANC 4945, whole genome shotgun sequencing project.</title>
        <authorList>
            <person name="Radolfova-Krizova L."/>
            <person name="Al Atrouni A."/>
            <person name="Nemec A."/>
        </authorList>
    </citation>
    <scope>NUCLEOTIDE SEQUENCE [LARGE SCALE GENOMIC DNA]</scope>
    <source>
        <strain evidence="3 4">ANC 4945</strain>
    </source>
</reference>
<dbReference type="AlphaFoldDB" id="A0A1T1H6B3"/>
<dbReference type="InterPro" id="IPR014710">
    <property type="entry name" value="RmlC-like_jellyroll"/>
</dbReference>
<keyword evidence="2" id="KW-0808">Transferase</keyword>
<dbReference type="GO" id="GO:0005829">
    <property type="term" value="C:cytosol"/>
    <property type="evidence" value="ECO:0007669"/>
    <property type="project" value="TreeGrafter"/>
</dbReference>
<evidence type="ECO:0000256" key="2">
    <source>
        <dbReference type="ARBA" id="ARBA00022679"/>
    </source>
</evidence>
<dbReference type="RefSeq" id="WP_078188739.1">
    <property type="nucleotide sequence ID" value="NZ_JAMCOZ010000010.1"/>
</dbReference>
<evidence type="ECO:0000256" key="1">
    <source>
        <dbReference type="ARBA" id="ARBA00022676"/>
    </source>
</evidence>
<gene>
    <name evidence="3" type="ORF">B1202_01410</name>
</gene>
<name>A0A1T1H6B3_9GAMM</name>
<evidence type="ECO:0000313" key="3">
    <source>
        <dbReference type="EMBL" id="OOV85335.1"/>
    </source>
</evidence>
<evidence type="ECO:0000313" key="4">
    <source>
        <dbReference type="Proteomes" id="UP000191160"/>
    </source>
</evidence>
<organism evidence="3 4">
    <name type="scientific">Acinetobacter amyesii</name>
    <dbReference type="NCBI Taxonomy" id="2942470"/>
    <lineage>
        <taxon>Bacteria</taxon>
        <taxon>Pseudomonadati</taxon>
        <taxon>Pseudomonadota</taxon>
        <taxon>Gammaproteobacteria</taxon>
        <taxon>Moraxellales</taxon>
        <taxon>Moraxellaceae</taxon>
        <taxon>Acinetobacter</taxon>
    </lineage>
</organism>
<accession>A0A1T1H6B3</accession>
<dbReference type="PANTHER" id="PTHR36540">
    <property type="entry name" value="PYRIMIDINE/PURINE NUCLEOSIDE PHOSPHORYLASE"/>
    <property type="match status" value="1"/>
</dbReference>
<keyword evidence="1" id="KW-0328">Glycosyltransferase</keyword>
<dbReference type="Gene3D" id="2.60.120.10">
    <property type="entry name" value="Jelly Rolls"/>
    <property type="match status" value="1"/>
</dbReference>
<dbReference type="CDD" id="cd20296">
    <property type="entry name" value="cupin_PpnP-like"/>
    <property type="match status" value="1"/>
</dbReference>
<dbReference type="Pfam" id="PF06865">
    <property type="entry name" value="Ppnp"/>
    <property type="match status" value="1"/>
</dbReference>
<dbReference type="InterPro" id="IPR009664">
    <property type="entry name" value="Ppnp"/>
</dbReference>
<keyword evidence="4" id="KW-1185">Reference proteome</keyword>
<dbReference type="InterPro" id="IPR011051">
    <property type="entry name" value="RmlC_Cupin_sf"/>
</dbReference>
<sequence length="106" mass="11879">MSNQFDFVSVVKKPTVHYGGRSVSHVLKMEDGSQKTIGVFLPSEQPMTFEAHVKERVEITSGQCVVQIGEQGEFVQYTSGESFIVPQDSIFKVQCTDVVDYVCHFD</sequence>
<dbReference type="SUPFAM" id="SSF51182">
    <property type="entry name" value="RmlC-like cupins"/>
    <property type="match status" value="1"/>
</dbReference>
<protein>
    <submittedName>
        <fullName evidence="3">Uncharacterized protein</fullName>
    </submittedName>
</protein>
<dbReference type="GO" id="GO:0016154">
    <property type="term" value="F:pyrimidine-nucleoside phosphorylase activity"/>
    <property type="evidence" value="ECO:0007669"/>
    <property type="project" value="TreeGrafter"/>
</dbReference>
<proteinExistence type="predicted"/>